<evidence type="ECO:0000256" key="2">
    <source>
        <dbReference type="ARBA" id="ARBA00023008"/>
    </source>
</evidence>
<evidence type="ECO:0000256" key="1">
    <source>
        <dbReference type="ARBA" id="ARBA00022723"/>
    </source>
</evidence>
<dbReference type="GO" id="GO:0046872">
    <property type="term" value="F:metal ion binding"/>
    <property type="evidence" value="ECO:0007669"/>
    <property type="project" value="UniProtKB-KW"/>
</dbReference>
<sequence>MQLLLSLALLAITANAVCTKITVRREWGQLSAADKNAYIAAVKKITARPMSNQYKDPTKMSTDDFSTTHAANAHWAHANAEFLVFHRAMLRLYEKALESAGWTGGLIYLDEGAVPTTWNKLDLFSKDYFGSVTRTQQCLTDGQFSKASGFVDLGDNGRSCVSRCGSGTMWSAKYIATNVLSTATTYEQLRGDDTANYHGTGHMVMGGNCDMGNPLWSPRDPLFYLHHTYVDKIYWKWQQLCPSYVTDYEGNLSAGKNPNPLLGNSRPVSPTLPLDSWVGLTAADVFDTKNDFLCYTYSKSAGDIDYTAAKCPKGQTANTNPWATNTTKTRRQDETRLAKRAATKLPSGSVTVAEGINGTSQVQVTCASKTSNYIIPAGCVIHKSFCSHISVKPANSEAAKKDSHCPMVIRPACDKETDYVRADNLKAPEPTSVYQYPSFLTDKQIRVRNMDHCGVRASDVNVMRLVDELNAGLRV</sequence>
<feature type="domain" description="Tyrosinase copper-binding" evidence="5">
    <location>
        <begin position="220"/>
        <end position="231"/>
    </location>
</feature>
<accession>A0A507F3F5</accession>
<dbReference type="PANTHER" id="PTHR11474">
    <property type="entry name" value="TYROSINASE FAMILY MEMBER"/>
    <property type="match status" value="1"/>
</dbReference>
<dbReference type="PANTHER" id="PTHR11474:SF126">
    <property type="entry name" value="TYROSINASE-LIKE PROTEIN TYR-1-RELATED"/>
    <property type="match status" value="1"/>
</dbReference>
<dbReference type="GO" id="GO:0016491">
    <property type="term" value="F:oxidoreductase activity"/>
    <property type="evidence" value="ECO:0007669"/>
    <property type="project" value="InterPro"/>
</dbReference>
<dbReference type="InterPro" id="IPR050316">
    <property type="entry name" value="Tyrosinase/Hemocyanin"/>
</dbReference>
<proteinExistence type="predicted"/>
<dbReference type="PROSITE" id="PS00497">
    <property type="entry name" value="TYROSINASE_1"/>
    <property type="match status" value="1"/>
</dbReference>
<dbReference type="SUPFAM" id="SSF48056">
    <property type="entry name" value="Di-copper centre-containing domain"/>
    <property type="match status" value="1"/>
</dbReference>
<feature type="signal peptide" evidence="3">
    <location>
        <begin position="1"/>
        <end position="18"/>
    </location>
</feature>
<evidence type="ECO:0000313" key="7">
    <source>
        <dbReference type="Proteomes" id="UP000320333"/>
    </source>
</evidence>
<keyword evidence="3" id="KW-0732">Signal</keyword>
<dbReference type="EMBL" id="QEAP01000299">
    <property type="protein sequence ID" value="TPX69918.1"/>
    <property type="molecule type" value="Genomic_DNA"/>
</dbReference>
<dbReference type="Pfam" id="PF00264">
    <property type="entry name" value="Tyrosinase"/>
    <property type="match status" value="1"/>
</dbReference>
<dbReference type="PROSITE" id="PS00498">
    <property type="entry name" value="TYROSINASE_2"/>
    <property type="match status" value="1"/>
</dbReference>
<keyword evidence="2" id="KW-0186">Copper</keyword>
<evidence type="ECO:0000259" key="5">
    <source>
        <dbReference type="PROSITE" id="PS00498"/>
    </source>
</evidence>
<dbReference type="PRINTS" id="PR00092">
    <property type="entry name" value="TYROSINASE"/>
</dbReference>
<feature type="chain" id="PRO_5021379801" description="Tyrosinase copper-binding domain-containing protein" evidence="3">
    <location>
        <begin position="19"/>
        <end position="475"/>
    </location>
</feature>
<dbReference type="OrthoDB" id="6132182at2759"/>
<evidence type="ECO:0000256" key="3">
    <source>
        <dbReference type="SAM" id="SignalP"/>
    </source>
</evidence>
<keyword evidence="7" id="KW-1185">Reference proteome</keyword>
<dbReference type="Gene3D" id="1.10.1280.10">
    <property type="entry name" value="Di-copper center containing domain from catechol oxidase"/>
    <property type="match status" value="1"/>
</dbReference>
<keyword evidence="1" id="KW-0479">Metal-binding</keyword>
<dbReference type="Proteomes" id="UP000320333">
    <property type="component" value="Unassembled WGS sequence"/>
</dbReference>
<reference evidence="6 7" key="1">
    <citation type="journal article" date="2019" name="Sci. Rep.">
        <title>Comparative genomics of chytrid fungi reveal insights into the obligate biotrophic and pathogenic lifestyle of Synchytrium endobioticum.</title>
        <authorList>
            <person name="van de Vossenberg B.T.L.H."/>
            <person name="Warris S."/>
            <person name="Nguyen H.D.T."/>
            <person name="van Gent-Pelzer M.P.E."/>
            <person name="Joly D.L."/>
            <person name="van de Geest H.C."/>
            <person name="Bonants P.J.M."/>
            <person name="Smith D.S."/>
            <person name="Levesque C.A."/>
            <person name="van der Lee T.A.J."/>
        </authorList>
    </citation>
    <scope>NUCLEOTIDE SEQUENCE [LARGE SCALE GENOMIC DNA]</scope>
    <source>
        <strain evidence="6 7">CBS 675.73</strain>
    </source>
</reference>
<dbReference type="InterPro" id="IPR008922">
    <property type="entry name" value="Di-copper_centre_dom_sf"/>
</dbReference>
<organism evidence="6 7">
    <name type="scientific">Chytriomyces confervae</name>
    <dbReference type="NCBI Taxonomy" id="246404"/>
    <lineage>
        <taxon>Eukaryota</taxon>
        <taxon>Fungi</taxon>
        <taxon>Fungi incertae sedis</taxon>
        <taxon>Chytridiomycota</taxon>
        <taxon>Chytridiomycota incertae sedis</taxon>
        <taxon>Chytridiomycetes</taxon>
        <taxon>Chytridiales</taxon>
        <taxon>Chytriomycetaceae</taxon>
        <taxon>Chytriomyces</taxon>
    </lineage>
</organism>
<dbReference type="AlphaFoldDB" id="A0A507F3F5"/>
<dbReference type="InterPro" id="IPR002227">
    <property type="entry name" value="Tyrosinase_Cu-bd"/>
</dbReference>
<comment type="caution">
    <text evidence="6">The sequence shown here is derived from an EMBL/GenBank/DDBJ whole genome shotgun (WGS) entry which is preliminary data.</text>
</comment>
<evidence type="ECO:0000313" key="6">
    <source>
        <dbReference type="EMBL" id="TPX69918.1"/>
    </source>
</evidence>
<protein>
    <recommendedName>
        <fullName evidence="4 5">Tyrosinase copper-binding domain-containing protein</fullName>
    </recommendedName>
</protein>
<evidence type="ECO:0000259" key="4">
    <source>
        <dbReference type="PROSITE" id="PS00497"/>
    </source>
</evidence>
<gene>
    <name evidence="6" type="ORF">CcCBS67573_g06685</name>
</gene>
<feature type="domain" description="Tyrosinase copper-binding" evidence="4">
    <location>
        <begin position="77"/>
        <end position="94"/>
    </location>
</feature>
<name>A0A507F3F5_9FUNG</name>